<evidence type="ECO:0000256" key="3">
    <source>
        <dbReference type="ARBA" id="ARBA00023125"/>
    </source>
</evidence>
<dbReference type="GO" id="GO:0005634">
    <property type="term" value="C:nucleus"/>
    <property type="evidence" value="ECO:0007669"/>
    <property type="project" value="UniProtKB-SubCell"/>
</dbReference>
<feature type="region of interest" description="Disordered" evidence="8">
    <location>
        <begin position="1"/>
        <end position="72"/>
    </location>
</feature>
<feature type="region of interest" description="Disordered" evidence="8">
    <location>
        <begin position="240"/>
        <end position="261"/>
    </location>
</feature>
<keyword evidence="4 6" id="KW-0371">Homeobox</keyword>
<sequence>MTMSGVPQSSVPTGVQTPTAATATSLPTHGFNLNPAYRPPFWHANSMNGQSGDPTGSDRQSEGSPPAPTTTAQVQSNYLQAHYWNNAAKFAQAQQVAGQQNTVTNGDTKPFVAAATAAAAAATGGFDMMNMGSAESLVGYGFPPAYAAYHAYQHPFGYGYPTMNALDMSHLGDASSLDWTGNHSQRKKRKPYTKYQTLELEKEFLYNTYVSKQKRWELARNLNLSERQVKIWFQNRRMKDKKQKQRSQLDGIASQVCASPE</sequence>
<feature type="compositionally biased region" description="Polar residues" evidence="8">
    <location>
        <begin position="45"/>
        <end position="58"/>
    </location>
</feature>
<dbReference type="Proteomes" id="UP000887575">
    <property type="component" value="Unassembled WGS sequence"/>
</dbReference>
<reference evidence="11" key="1">
    <citation type="submission" date="2024-02" db="UniProtKB">
        <authorList>
            <consortium name="WormBaseParasite"/>
        </authorList>
    </citation>
    <scope>IDENTIFICATION</scope>
</reference>
<dbReference type="PANTHER" id="PTHR45874:SF4">
    <property type="entry name" value="HOMEOBOX PROTEIN ABDOMINAL-B"/>
    <property type="match status" value="1"/>
</dbReference>
<protein>
    <submittedName>
        <fullName evidence="11">Homeobox domain-containing protein</fullName>
    </submittedName>
</protein>
<organism evidence="10 11">
    <name type="scientific">Mesorhabditis belari</name>
    <dbReference type="NCBI Taxonomy" id="2138241"/>
    <lineage>
        <taxon>Eukaryota</taxon>
        <taxon>Metazoa</taxon>
        <taxon>Ecdysozoa</taxon>
        <taxon>Nematoda</taxon>
        <taxon>Chromadorea</taxon>
        <taxon>Rhabditida</taxon>
        <taxon>Rhabditina</taxon>
        <taxon>Rhabditomorpha</taxon>
        <taxon>Rhabditoidea</taxon>
        <taxon>Rhabditidae</taxon>
        <taxon>Mesorhabditinae</taxon>
        <taxon>Mesorhabditis</taxon>
    </lineage>
</organism>
<feature type="compositionally biased region" description="Polar residues" evidence="8">
    <location>
        <begin position="1"/>
        <end position="18"/>
    </location>
</feature>
<keyword evidence="10" id="KW-1185">Reference proteome</keyword>
<evidence type="ECO:0000256" key="2">
    <source>
        <dbReference type="ARBA" id="ARBA00006317"/>
    </source>
</evidence>
<evidence type="ECO:0000259" key="9">
    <source>
        <dbReference type="PROSITE" id="PS50071"/>
    </source>
</evidence>
<evidence type="ECO:0000313" key="10">
    <source>
        <dbReference type="Proteomes" id="UP000887575"/>
    </source>
</evidence>
<evidence type="ECO:0000256" key="5">
    <source>
        <dbReference type="ARBA" id="ARBA00023242"/>
    </source>
</evidence>
<dbReference type="PRINTS" id="PR00024">
    <property type="entry name" value="HOMEOBOX"/>
</dbReference>
<dbReference type="InterPro" id="IPR020479">
    <property type="entry name" value="HD_metazoa"/>
</dbReference>
<dbReference type="GO" id="GO:0000978">
    <property type="term" value="F:RNA polymerase II cis-regulatory region sequence-specific DNA binding"/>
    <property type="evidence" value="ECO:0007669"/>
    <property type="project" value="TreeGrafter"/>
</dbReference>
<dbReference type="AlphaFoldDB" id="A0AAF3E8H5"/>
<comment type="subcellular location">
    <subcellularLocation>
        <location evidence="1 6 7">Nucleus</location>
    </subcellularLocation>
</comment>
<dbReference type="SMART" id="SM00389">
    <property type="entry name" value="HOX"/>
    <property type="match status" value="1"/>
</dbReference>
<dbReference type="PROSITE" id="PS50071">
    <property type="entry name" value="HOMEOBOX_2"/>
    <property type="match status" value="1"/>
</dbReference>
<evidence type="ECO:0000256" key="8">
    <source>
        <dbReference type="SAM" id="MobiDB-lite"/>
    </source>
</evidence>
<feature type="domain" description="Homeobox" evidence="9">
    <location>
        <begin position="183"/>
        <end position="243"/>
    </location>
</feature>
<dbReference type="SUPFAM" id="SSF46689">
    <property type="entry name" value="Homeodomain-like"/>
    <property type="match status" value="1"/>
</dbReference>
<comment type="similarity">
    <text evidence="2">Belongs to the Abd-B homeobox family.</text>
</comment>
<dbReference type="WBParaSite" id="MBELARI_LOCUS10218">
    <property type="protein sequence ID" value="MBELARI_LOCUS10218"/>
    <property type="gene ID" value="MBELARI_LOCUS10218"/>
</dbReference>
<name>A0AAF3E8H5_9BILA</name>
<evidence type="ECO:0000256" key="6">
    <source>
        <dbReference type="PROSITE-ProRule" id="PRU00108"/>
    </source>
</evidence>
<dbReference type="Pfam" id="PF00046">
    <property type="entry name" value="Homeodomain"/>
    <property type="match status" value="1"/>
</dbReference>
<keyword evidence="3 6" id="KW-0238">DNA-binding</keyword>
<dbReference type="InterPro" id="IPR001356">
    <property type="entry name" value="HD"/>
</dbReference>
<dbReference type="PANTHER" id="PTHR45874">
    <property type="entry name" value="HOMEOBOX PROTEIN ABDOMINAL-B"/>
    <property type="match status" value="1"/>
</dbReference>
<dbReference type="Gene3D" id="1.10.10.60">
    <property type="entry name" value="Homeodomain-like"/>
    <property type="match status" value="1"/>
</dbReference>
<dbReference type="GO" id="GO:0000981">
    <property type="term" value="F:DNA-binding transcription factor activity, RNA polymerase II-specific"/>
    <property type="evidence" value="ECO:0007669"/>
    <property type="project" value="InterPro"/>
</dbReference>
<dbReference type="CDD" id="cd00086">
    <property type="entry name" value="homeodomain"/>
    <property type="match status" value="1"/>
</dbReference>
<dbReference type="InterPro" id="IPR046333">
    <property type="entry name" value="HXA10/ABDB-like"/>
</dbReference>
<feature type="DNA-binding region" description="Homeobox" evidence="6">
    <location>
        <begin position="185"/>
        <end position="244"/>
    </location>
</feature>
<evidence type="ECO:0000256" key="1">
    <source>
        <dbReference type="ARBA" id="ARBA00004123"/>
    </source>
</evidence>
<evidence type="ECO:0000256" key="7">
    <source>
        <dbReference type="RuleBase" id="RU000682"/>
    </source>
</evidence>
<keyword evidence="5 6" id="KW-0539">Nucleus</keyword>
<dbReference type="InterPro" id="IPR009057">
    <property type="entry name" value="Homeodomain-like_sf"/>
</dbReference>
<accession>A0AAF3E8H5</accession>
<evidence type="ECO:0000256" key="4">
    <source>
        <dbReference type="ARBA" id="ARBA00023155"/>
    </source>
</evidence>
<dbReference type="PROSITE" id="PS00027">
    <property type="entry name" value="HOMEOBOX_1"/>
    <property type="match status" value="1"/>
</dbReference>
<dbReference type="InterPro" id="IPR017970">
    <property type="entry name" value="Homeobox_CS"/>
</dbReference>
<evidence type="ECO:0000313" key="11">
    <source>
        <dbReference type="WBParaSite" id="MBELARI_LOCUS10218"/>
    </source>
</evidence>
<proteinExistence type="inferred from homology"/>